<dbReference type="PANTHER" id="PTHR43156">
    <property type="entry name" value="STAGE II SPORULATION PROTEIN E-RELATED"/>
    <property type="match status" value="1"/>
</dbReference>
<feature type="transmembrane region" description="Helical" evidence="3">
    <location>
        <begin position="241"/>
        <end position="260"/>
    </location>
</feature>
<dbReference type="Proteomes" id="UP000297453">
    <property type="component" value="Unassembled WGS sequence"/>
</dbReference>
<dbReference type="OrthoDB" id="311727at2"/>
<dbReference type="Gene3D" id="3.60.40.10">
    <property type="entry name" value="PPM-type phosphatase domain"/>
    <property type="match status" value="1"/>
</dbReference>
<feature type="transmembrane region" description="Helical" evidence="3">
    <location>
        <begin position="280"/>
        <end position="298"/>
    </location>
</feature>
<dbReference type="GO" id="GO:0016791">
    <property type="term" value="F:phosphatase activity"/>
    <property type="evidence" value="ECO:0007669"/>
    <property type="project" value="TreeGrafter"/>
</dbReference>
<dbReference type="InterPro" id="IPR036457">
    <property type="entry name" value="PPM-type-like_dom_sf"/>
</dbReference>
<feature type="transmembrane region" description="Helical" evidence="3">
    <location>
        <begin position="391"/>
        <end position="410"/>
    </location>
</feature>
<evidence type="ECO:0000313" key="5">
    <source>
        <dbReference type="EMBL" id="TGJ99795.1"/>
    </source>
</evidence>
<keyword evidence="1" id="KW-0378">Hydrolase</keyword>
<dbReference type="EMBL" id="RQEP01000019">
    <property type="protein sequence ID" value="TGJ99795.1"/>
    <property type="molecule type" value="Genomic_DNA"/>
</dbReference>
<dbReference type="InterPro" id="IPR008979">
    <property type="entry name" value="Galactose-bd-like_sf"/>
</dbReference>
<keyword evidence="3" id="KW-0472">Membrane</keyword>
<dbReference type="SUPFAM" id="SSF49785">
    <property type="entry name" value="Galactose-binding domain-like"/>
    <property type="match status" value="1"/>
</dbReference>
<evidence type="ECO:0000256" key="3">
    <source>
        <dbReference type="SAM" id="Phobius"/>
    </source>
</evidence>
<feature type="transmembrane region" description="Helical" evidence="3">
    <location>
        <begin position="310"/>
        <end position="329"/>
    </location>
</feature>
<evidence type="ECO:0000256" key="1">
    <source>
        <dbReference type="ARBA" id="ARBA00022801"/>
    </source>
</evidence>
<feature type="coiled-coil region" evidence="2">
    <location>
        <begin position="416"/>
        <end position="447"/>
    </location>
</feature>
<gene>
    <name evidence="5" type="ORF">EHO59_18010</name>
</gene>
<protein>
    <submittedName>
        <fullName evidence="5">Protein phosphatase</fullName>
    </submittedName>
</protein>
<accession>A0A4R9FM94</accession>
<evidence type="ECO:0000256" key="2">
    <source>
        <dbReference type="SAM" id="Coils"/>
    </source>
</evidence>
<dbReference type="PANTHER" id="PTHR43156:SF2">
    <property type="entry name" value="STAGE II SPORULATION PROTEIN E"/>
    <property type="match status" value="1"/>
</dbReference>
<dbReference type="SMART" id="SM00331">
    <property type="entry name" value="PP2C_SIG"/>
    <property type="match status" value="1"/>
</dbReference>
<feature type="domain" description="PPM-type phosphatase" evidence="4">
    <location>
        <begin position="469"/>
        <end position="685"/>
    </location>
</feature>
<name>A0A4R9FM94_9LEPT</name>
<proteinExistence type="predicted"/>
<comment type="caution">
    <text evidence="5">The sequence shown here is derived from an EMBL/GenBank/DDBJ whole genome shotgun (WGS) entry which is preliminary data.</text>
</comment>
<keyword evidence="3" id="KW-0812">Transmembrane</keyword>
<feature type="transmembrane region" description="Helical" evidence="3">
    <location>
        <begin position="335"/>
        <end position="356"/>
    </location>
</feature>
<feature type="transmembrane region" description="Helical" evidence="3">
    <location>
        <begin position="363"/>
        <end position="385"/>
    </location>
</feature>
<organism evidence="5 6">
    <name type="scientific">Leptospira semungkisensis</name>
    <dbReference type="NCBI Taxonomy" id="2484985"/>
    <lineage>
        <taxon>Bacteria</taxon>
        <taxon>Pseudomonadati</taxon>
        <taxon>Spirochaetota</taxon>
        <taxon>Spirochaetia</taxon>
        <taxon>Leptospirales</taxon>
        <taxon>Leptospiraceae</taxon>
        <taxon>Leptospira</taxon>
    </lineage>
</organism>
<sequence length="688" mass="77620">MHRIVTNLKNGFLVLLIPTVFLLLPGCGDIWEKADHPPVVQGVLELKSHDLETQGPVLLSGLWKFRWLFWKSFGSEDQGTYEMLPVPASWNGKNGTRLGEGYGTYELTIKLNRDYGELALLVQEQSSSYFLYVDGKLLASCGEVEFPNATDSTIFEVKPAWCTRFVTFYPQGDEVRVDMQIANKEHRLGGFWAPMRFGTAKNLSQVWHGERFMDVFLAGGLFCIGLLHLIFAVVRRGEAASFYFGLYCLIMAIRGIFAGTRVISEYLDFIKYSHFIRIEYITFYLAIPVFLNYILSVFPRELKRILVDLVWWIAAGACLVVLIFPVRIFTYTVTIYYLVAFLAGTLGLFSLTKAALRKRKGALIILAGFVFVYAALIHDILYATFFLDTGYFTNIGAFIFLIAQSVFLSIRSSDNLDRLLDLSRNLEKRVEERTKQLRNALRLIQNDLNIAREIQKGLLNLEDGSDRLIGGVRFRILHKPLAEVGGDLYDIVELSDGRIRIFLADATGHGIQAALITILIRSVYEDLRWKEGTPGSILSEMGSEFHGKYGNVATYFSAAILEISPNREKLTLSLAGAPPILVQTQDEEHVVECENPLVGLLQSFQFTDREIPLTKHYRILSFTDGLTESARLPGDFFGMERVLASLRMGGTQNLQDLLSTIHSDLQKFLGSAEPKDDLLLIGIEDQRN</sequence>
<evidence type="ECO:0000259" key="4">
    <source>
        <dbReference type="SMART" id="SM00331"/>
    </source>
</evidence>
<dbReference type="InterPro" id="IPR011623">
    <property type="entry name" value="7TMR_DISM_rcpt_extracell_dom1"/>
</dbReference>
<dbReference type="AlphaFoldDB" id="A0A4R9FM94"/>
<dbReference type="InterPro" id="IPR052016">
    <property type="entry name" value="Bact_Sigma-Reg"/>
</dbReference>
<reference evidence="5" key="1">
    <citation type="journal article" date="2019" name="PLoS Negl. Trop. Dis.">
        <title>Revisiting the worldwide diversity of Leptospira species in the environment.</title>
        <authorList>
            <person name="Vincent A.T."/>
            <person name="Schiettekatte O."/>
            <person name="Bourhy P."/>
            <person name="Veyrier F.J."/>
            <person name="Picardeau M."/>
        </authorList>
    </citation>
    <scope>NUCLEOTIDE SEQUENCE [LARGE SCALE GENOMIC DNA]</scope>
    <source>
        <strain evidence="5">SSS9</strain>
    </source>
</reference>
<keyword evidence="3" id="KW-1133">Transmembrane helix</keyword>
<dbReference type="Pfam" id="PF07695">
    <property type="entry name" value="7TMR-DISM_7TM"/>
    <property type="match status" value="1"/>
</dbReference>
<keyword evidence="6" id="KW-1185">Reference proteome</keyword>
<evidence type="ECO:0000313" key="6">
    <source>
        <dbReference type="Proteomes" id="UP000297453"/>
    </source>
</evidence>
<feature type="transmembrane region" description="Helical" evidence="3">
    <location>
        <begin position="215"/>
        <end position="234"/>
    </location>
</feature>
<keyword evidence="2" id="KW-0175">Coiled coil</keyword>
<dbReference type="InterPro" id="IPR001932">
    <property type="entry name" value="PPM-type_phosphatase-like_dom"/>
</dbReference>
<dbReference type="Pfam" id="PF07228">
    <property type="entry name" value="SpoIIE"/>
    <property type="match status" value="1"/>
</dbReference>